<evidence type="ECO:0000256" key="4">
    <source>
        <dbReference type="ARBA" id="ARBA00022553"/>
    </source>
</evidence>
<dbReference type="Proteomes" id="UP001500630">
    <property type="component" value="Unassembled WGS sequence"/>
</dbReference>
<dbReference type="SMART" id="SM00388">
    <property type="entry name" value="HisKA"/>
    <property type="match status" value="1"/>
</dbReference>
<dbReference type="SUPFAM" id="SSF47384">
    <property type="entry name" value="Homodimeric domain of signal transducing histidine kinase"/>
    <property type="match status" value="1"/>
</dbReference>
<keyword evidence="4" id="KW-0597">Phosphoprotein</keyword>
<gene>
    <name evidence="14" type="ORF">GCM10022419_133970</name>
</gene>
<keyword evidence="6 11" id="KW-0812">Transmembrane</keyword>
<dbReference type="PANTHER" id="PTHR45436">
    <property type="entry name" value="SENSOR HISTIDINE KINASE YKOH"/>
    <property type="match status" value="1"/>
</dbReference>
<dbReference type="SUPFAM" id="SSF55874">
    <property type="entry name" value="ATPase domain of HSP90 chaperone/DNA topoisomerase II/histidine kinase"/>
    <property type="match status" value="1"/>
</dbReference>
<dbReference type="RefSeq" id="WP_345580692.1">
    <property type="nucleotide sequence ID" value="NZ_BAABDQ010000079.1"/>
</dbReference>
<sequence>MRLRARLWSTTARLVVTNVMLVALVGCLITVATTWALHRALLNRLDADTSEAALRTAAVALARPASYLTGDLAAGAPWTETGIQPTRTVTGYFHGTSEGGETITAQGRSQRLSGAVLEMLRGVPIDRQVHTVVLPGYGRYRVMAAAAGPARVVTGLPTAGVDETVDIMVGSATIFTVLGVALAGAGASVLVRRRMRPLREVAGTARQVAALPLDTGQIALTARVPRHLTDERTEAGQVGAALNTLLGHIERALDSRYRSEQQVRRFVADASHELRTPLTTILGYAELGRHAPTTDSELLREAMTKVDVEAARMSRMVEDLLLLARLDAGRPLEHAEVDLTRLVVEAVQDAHVVAPGHRWTLDLLAEPVTVTGDALRLHQVITNLLANARQHTPESTTVIASVRRNGENVTVTVADDGPGIPGDLQVFDRFTRGDHARTRASGGAGLGLPLARAIAEAHHGTLEVASHPGLTRFTLSLTTRTSHRVV</sequence>
<dbReference type="PROSITE" id="PS50885">
    <property type="entry name" value="HAMP"/>
    <property type="match status" value="1"/>
</dbReference>
<keyword evidence="15" id="KW-1185">Reference proteome</keyword>
<protein>
    <recommendedName>
        <fullName evidence="3">histidine kinase</fullName>
        <ecNumber evidence="3">2.7.13.3</ecNumber>
    </recommendedName>
</protein>
<feature type="domain" description="HAMP" evidence="13">
    <location>
        <begin position="192"/>
        <end position="254"/>
    </location>
</feature>
<dbReference type="InterPro" id="IPR003660">
    <property type="entry name" value="HAMP_dom"/>
</dbReference>
<evidence type="ECO:0000256" key="8">
    <source>
        <dbReference type="ARBA" id="ARBA00022989"/>
    </source>
</evidence>
<comment type="catalytic activity">
    <reaction evidence="1">
        <text>ATP + protein L-histidine = ADP + protein N-phospho-L-histidine.</text>
        <dbReference type="EC" id="2.7.13.3"/>
    </reaction>
</comment>
<dbReference type="CDD" id="cd00082">
    <property type="entry name" value="HisKA"/>
    <property type="match status" value="1"/>
</dbReference>
<proteinExistence type="predicted"/>
<keyword evidence="9" id="KW-0902">Two-component regulatory system</keyword>
<dbReference type="PROSITE" id="PS51257">
    <property type="entry name" value="PROKAR_LIPOPROTEIN"/>
    <property type="match status" value="1"/>
</dbReference>
<evidence type="ECO:0000256" key="1">
    <source>
        <dbReference type="ARBA" id="ARBA00000085"/>
    </source>
</evidence>
<dbReference type="EMBL" id="BAABDQ010000079">
    <property type="protein sequence ID" value="GAA3625626.1"/>
    <property type="molecule type" value="Genomic_DNA"/>
</dbReference>
<dbReference type="CDD" id="cd00075">
    <property type="entry name" value="HATPase"/>
    <property type="match status" value="1"/>
</dbReference>
<evidence type="ECO:0000256" key="6">
    <source>
        <dbReference type="ARBA" id="ARBA00022692"/>
    </source>
</evidence>
<dbReference type="Gene3D" id="6.10.340.10">
    <property type="match status" value="1"/>
</dbReference>
<comment type="caution">
    <text evidence="14">The sequence shown here is derived from an EMBL/GenBank/DDBJ whole genome shotgun (WGS) entry which is preliminary data.</text>
</comment>
<feature type="transmembrane region" description="Helical" evidence="11">
    <location>
        <begin position="167"/>
        <end position="191"/>
    </location>
</feature>
<dbReference type="InterPro" id="IPR050428">
    <property type="entry name" value="TCS_sensor_his_kinase"/>
</dbReference>
<dbReference type="PRINTS" id="PR00344">
    <property type="entry name" value="BCTRLSENSOR"/>
</dbReference>
<dbReference type="GO" id="GO:0016301">
    <property type="term" value="F:kinase activity"/>
    <property type="evidence" value="ECO:0007669"/>
    <property type="project" value="UniProtKB-KW"/>
</dbReference>
<keyword evidence="7 14" id="KW-0418">Kinase</keyword>
<keyword evidence="10 11" id="KW-0472">Membrane</keyword>
<dbReference type="InterPro" id="IPR036097">
    <property type="entry name" value="HisK_dim/P_sf"/>
</dbReference>
<keyword evidence="8 11" id="KW-1133">Transmembrane helix</keyword>
<dbReference type="PROSITE" id="PS50109">
    <property type="entry name" value="HIS_KIN"/>
    <property type="match status" value="1"/>
</dbReference>
<evidence type="ECO:0000256" key="5">
    <source>
        <dbReference type="ARBA" id="ARBA00022679"/>
    </source>
</evidence>
<evidence type="ECO:0000313" key="15">
    <source>
        <dbReference type="Proteomes" id="UP001500630"/>
    </source>
</evidence>
<evidence type="ECO:0000256" key="7">
    <source>
        <dbReference type="ARBA" id="ARBA00022777"/>
    </source>
</evidence>
<comment type="subcellular location">
    <subcellularLocation>
        <location evidence="2">Cell membrane</location>
    </subcellularLocation>
</comment>
<evidence type="ECO:0000256" key="11">
    <source>
        <dbReference type="SAM" id="Phobius"/>
    </source>
</evidence>
<evidence type="ECO:0000256" key="10">
    <source>
        <dbReference type="ARBA" id="ARBA00023136"/>
    </source>
</evidence>
<dbReference type="Gene3D" id="3.30.565.10">
    <property type="entry name" value="Histidine kinase-like ATPase, C-terminal domain"/>
    <property type="match status" value="1"/>
</dbReference>
<evidence type="ECO:0000256" key="3">
    <source>
        <dbReference type="ARBA" id="ARBA00012438"/>
    </source>
</evidence>
<evidence type="ECO:0000256" key="2">
    <source>
        <dbReference type="ARBA" id="ARBA00004236"/>
    </source>
</evidence>
<evidence type="ECO:0000313" key="14">
    <source>
        <dbReference type="EMBL" id="GAA3625626.1"/>
    </source>
</evidence>
<dbReference type="Pfam" id="PF00512">
    <property type="entry name" value="HisKA"/>
    <property type="match status" value="1"/>
</dbReference>
<dbReference type="InterPro" id="IPR004358">
    <property type="entry name" value="Sig_transdc_His_kin-like_C"/>
</dbReference>
<dbReference type="InterPro" id="IPR005467">
    <property type="entry name" value="His_kinase_dom"/>
</dbReference>
<feature type="transmembrane region" description="Helical" evidence="11">
    <location>
        <begin position="12"/>
        <end position="37"/>
    </location>
</feature>
<dbReference type="EC" id="2.7.13.3" evidence="3"/>
<dbReference type="InterPro" id="IPR036890">
    <property type="entry name" value="HATPase_C_sf"/>
</dbReference>
<keyword evidence="5" id="KW-0808">Transferase</keyword>
<evidence type="ECO:0000259" key="12">
    <source>
        <dbReference type="PROSITE" id="PS50109"/>
    </source>
</evidence>
<reference evidence="15" key="1">
    <citation type="journal article" date="2019" name="Int. J. Syst. Evol. Microbiol.">
        <title>The Global Catalogue of Microorganisms (GCM) 10K type strain sequencing project: providing services to taxonomists for standard genome sequencing and annotation.</title>
        <authorList>
            <consortium name="The Broad Institute Genomics Platform"/>
            <consortium name="The Broad Institute Genome Sequencing Center for Infectious Disease"/>
            <person name="Wu L."/>
            <person name="Ma J."/>
        </authorList>
    </citation>
    <scope>NUCLEOTIDE SEQUENCE [LARGE SCALE GENOMIC DNA]</scope>
    <source>
        <strain evidence="15">JCM 17326</strain>
    </source>
</reference>
<dbReference type="InterPro" id="IPR003661">
    <property type="entry name" value="HisK_dim/P_dom"/>
</dbReference>
<dbReference type="InterPro" id="IPR003594">
    <property type="entry name" value="HATPase_dom"/>
</dbReference>
<name>A0ABP7A5X1_9ACTN</name>
<dbReference type="SMART" id="SM00387">
    <property type="entry name" value="HATPase_c"/>
    <property type="match status" value="1"/>
</dbReference>
<dbReference type="Pfam" id="PF02518">
    <property type="entry name" value="HATPase_c"/>
    <property type="match status" value="1"/>
</dbReference>
<organism evidence="14 15">
    <name type="scientific">Nonomuraea rosea</name>
    <dbReference type="NCBI Taxonomy" id="638574"/>
    <lineage>
        <taxon>Bacteria</taxon>
        <taxon>Bacillati</taxon>
        <taxon>Actinomycetota</taxon>
        <taxon>Actinomycetes</taxon>
        <taxon>Streptosporangiales</taxon>
        <taxon>Streptosporangiaceae</taxon>
        <taxon>Nonomuraea</taxon>
    </lineage>
</organism>
<feature type="domain" description="Histidine kinase" evidence="12">
    <location>
        <begin position="269"/>
        <end position="481"/>
    </location>
</feature>
<dbReference type="PANTHER" id="PTHR45436:SF5">
    <property type="entry name" value="SENSOR HISTIDINE KINASE TRCS"/>
    <property type="match status" value="1"/>
</dbReference>
<evidence type="ECO:0000259" key="13">
    <source>
        <dbReference type="PROSITE" id="PS50885"/>
    </source>
</evidence>
<evidence type="ECO:0000256" key="9">
    <source>
        <dbReference type="ARBA" id="ARBA00023012"/>
    </source>
</evidence>
<accession>A0ABP7A5X1</accession>
<dbReference type="Gene3D" id="1.10.287.130">
    <property type="match status" value="1"/>
</dbReference>